<dbReference type="Gene3D" id="1.20.1250.20">
    <property type="entry name" value="MFS general substrate transporter like domains"/>
    <property type="match status" value="2"/>
</dbReference>
<protein>
    <submittedName>
        <fullName evidence="8">MFS transporter</fullName>
    </submittedName>
</protein>
<dbReference type="EMBL" id="CP135996">
    <property type="protein sequence ID" value="WOC33203.1"/>
    <property type="molecule type" value="Genomic_DNA"/>
</dbReference>
<feature type="transmembrane region" description="Helical" evidence="6">
    <location>
        <begin position="336"/>
        <end position="362"/>
    </location>
</feature>
<evidence type="ECO:0000313" key="9">
    <source>
        <dbReference type="Proteomes" id="UP001300604"/>
    </source>
</evidence>
<evidence type="ECO:0000313" key="8">
    <source>
        <dbReference type="EMBL" id="WOC33203.1"/>
    </source>
</evidence>
<keyword evidence="3 6" id="KW-0812">Transmembrane</keyword>
<keyword evidence="5 6" id="KW-0472">Membrane</keyword>
<dbReference type="KEGG" id="carl:PXC00_04825"/>
<feature type="transmembrane region" description="Helical" evidence="6">
    <location>
        <begin position="277"/>
        <end position="299"/>
    </location>
</feature>
<feature type="transmembrane region" description="Helical" evidence="6">
    <location>
        <begin position="65"/>
        <end position="89"/>
    </location>
</feature>
<evidence type="ECO:0000259" key="7">
    <source>
        <dbReference type="PROSITE" id="PS50850"/>
    </source>
</evidence>
<keyword evidence="9" id="KW-1185">Reference proteome</keyword>
<reference evidence="8 9" key="2">
    <citation type="submission" date="2024-06" db="EMBL/GenBank/DDBJ databases">
        <title>Caproicibacterium argilliputei sp. nov, a novel caproic acid producing anaerobic bacterium isolated from pit mud.</title>
        <authorList>
            <person name="Xia S."/>
        </authorList>
    </citation>
    <scope>NUCLEOTIDE SEQUENCE [LARGE SCALE GENOMIC DNA]</scope>
    <source>
        <strain evidence="8 9">ZCY20-5</strain>
    </source>
</reference>
<dbReference type="PANTHER" id="PTHR23528">
    <property type="match status" value="1"/>
</dbReference>
<feature type="transmembrane region" description="Helical" evidence="6">
    <location>
        <begin position="311"/>
        <end position="330"/>
    </location>
</feature>
<feature type="transmembrane region" description="Helical" evidence="6">
    <location>
        <begin position="189"/>
        <end position="208"/>
    </location>
</feature>
<evidence type="ECO:0000256" key="3">
    <source>
        <dbReference type="ARBA" id="ARBA00022692"/>
    </source>
</evidence>
<dbReference type="GO" id="GO:0022857">
    <property type="term" value="F:transmembrane transporter activity"/>
    <property type="evidence" value="ECO:0007669"/>
    <property type="project" value="InterPro"/>
</dbReference>
<evidence type="ECO:0000256" key="5">
    <source>
        <dbReference type="ARBA" id="ARBA00023136"/>
    </source>
</evidence>
<name>A0AA97DCW3_9FIRM</name>
<comment type="subcellular location">
    <subcellularLocation>
        <location evidence="1">Cell membrane</location>
        <topology evidence="1">Multi-pass membrane protein</topology>
    </subcellularLocation>
</comment>
<keyword evidence="4 6" id="KW-1133">Transmembrane helix</keyword>
<reference evidence="9" key="1">
    <citation type="submission" date="2024-06" db="EMBL/GenBank/DDBJ databases">
        <title>Caproicibacterium argilliputei sp. nov, a novel caproic acid producing anaerobic bacterium isolated from pit mud.</title>
        <authorList>
            <person name="Zeng C."/>
        </authorList>
    </citation>
    <scope>NUCLEOTIDE SEQUENCE [LARGE SCALE GENOMIC DNA]</scope>
    <source>
        <strain evidence="9">ZCY20-5</strain>
    </source>
</reference>
<feature type="domain" description="Major facilitator superfamily (MFS) profile" evidence="7">
    <location>
        <begin position="27"/>
        <end position="426"/>
    </location>
</feature>
<dbReference type="SUPFAM" id="SSF103473">
    <property type="entry name" value="MFS general substrate transporter"/>
    <property type="match status" value="1"/>
</dbReference>
<evidence type="ECO:0000256" key="1">
    <source>
        <dbReference type="ARBA" id="ARBA00004651"/>
    </source>
</evidence>
<evidence type="ECO:0000256" key="6">
    <source>
        <dbReference type="SAM" id="Phobius"/>
    </source>
</evidence>
<dbReference type="Pfam" id="PF13347">
    <property type="entry name" value="MFS_2"/>
    <property type="match status" value="1"/>
</dbReference>
<feature type="transmembrane region" description="Helical" evidence="6">
    <location>
        <begin position="401"/>
        <end position="422"/>
    </location>
</feature>
<feature type="transmembrane region" description="Helical" evidence="6">
    <location>
        <begin position="241"/>
        <end position="265"/>
    </location>
</feature>
<feature type="transmembrane region" description="Helical" evidence="6">
    <location>
        <begin position="374"/>
        <end position="395"/>
    </location>
</feature>
<dbReference type="GO" id="GO:0005886">
    <property type="term" value="C:plasma membrane"/>
    <property type="evidence" value="ECO:0007669"/>
    <property type="project" value="UniProtKB-SubCell"/>
</dbReference>
<sequence length="426" mass="44967">MNMMSSSSNTRAAVKPAQDPAVARRKKLLFTSLGTSYLGLFMTYAGLVAVLLPQQMTNLDAAHKVGNLALVTSISSVATIFVQPIIGAISDRTRSRLGRRAPWLLIGGLGGALCTIAMQFANSLFWIALLWVLTQVLLNAFQGPLSAIVSDRVDSADRGTASALTGVGGAVGGTVGVILAGQLLNRIGIGYDIFGILVIVVCVLFVLLNPDKPSTEVEMPKMDWGAFFRSFLVNPREHPDFAWAFGGRFFMVLGYQAVSAYQLYILTDYIHLSTAQAGGVIGLMNVCSLVTTSVSTLVFGRLSDKIGRRKIFVFTSTLLIAGGILIPLLAPSVAGMIIYGSIVGFGYGAYSSVDMALMIDVLPAGEDAAKDLGILNIASNVPQALTPVIAAALLGAFNNNYAAIFIYSAVAALLSSAFVLPIKSVK</sequence>
<dbReference type="AlphaFoldDB" id="A0AA97DCW3"/>
<proteinExistence type="predicted"/>
<feature type="transmembrane region" description="Helical" evidence="6">
    <location>
        <begin position="101"/>
        <end position="120"/>
    </location>
</feature>
<evidence type="ECO:0000256" key="4">
    <source>
        <dbReference type="ARBA" id="ARBA00022989"/>
    </source>
</evidence>
<accession>A0AA97DCW3</accession>
<reference evidence="9" key="3">
    <citation type="submission" date="2024-06" db="EMBL/GenBank/DDBJ databases">
        <authorList>
            <person name="Zeng C."/>
        </authorList>
    </citation>
    <scope>NUCLEOTIDE SEQUENCE [LARGE SCALE GENOMIC DNA]</scope>
    <source>
        <strain evidence="9">ZCY20-5</strain>
    </source>
</reference>
<dbReference type="Proteomes" id="UP001300604">
    <property type="component" value="Chromosome"/>
</dbReference>
<dbReference type="InterPro" id="IPR020846">
    <property type="entry name" value="MFS_dom"/>
</dbReference>
<dbReference type="RefSeq" id="WP_275844475.1">
    <property type="nucleotide sequence ID" value="NZ_CP135996.1"/>
</dbReference>
<feature type="transmembrane region" description="Helical" evidence="6">
    <location>
        <begin position="126"/>
        <end position="149"/>
    </location>
</feature>
<dbReference type="PANTHER" id="PTHR23528:SF1">
    <property type="entry name" value="MAJOR FACILITATOR SUPERFAMILY (MFS) PROFILE DOMAIN-CONTAINING PROTEIN"/>
    <property type="match status" value="1"/>
</dbReference>
<evidence type="ECO:0000256" key="2">
    <source>
        <dbReference type="ARBA" id="ARBA00022448"/>
    </source>
</evidence>
<feature type="transmembrane region" description="Helical" evidence="6">
    <location>
        <begin position="161"/>
        <end position="183"/>
    </location>
</feature>
<gene>
    <name evidence="8" type="ORF">PXC00_04825</name>
</gene>
<dbReference type="PROSITE" id="PS50850">
    <property type="entry name" value="MFS"/>
    <property type="match status" value="1"/>
</dbReference>
<dbReference type="InterPro" id="IPR036259">
    <property type="entry name" value="MFS_trans_sf"/>
</dbReference>
<feature type="transmembrane region" description="Helical" evidence="6">
    <location>
        <begin position="28"/>
        <end position="53"/>
    </location>
</feature>
<organism evidence="8 9">
    <name type="scientific">Caproicibacterium argilliputei</name>
    <dbReference type="NCBI Taxonomy" id="3030016"/>
    <lineage>
        <taxon>Bacteria</taxon>
        <taxon>Bacillati</taxon>
        <taxon>Bacillota</taxon>
        <taxon>Clostridia</taxon>
        <taxon>Eubacteriales</taxon>
        <taxon>Oscillospiraceae</taxon>
        <taxon>Caproicibacterium</taxon>
    </lineage>
</organism>
<keyword evidence="2" id="KW-0813">Transport</keyword>